<dbReference type="Gene3D" id="3.30.1330.60">
    <property type="entry name" value="OmpA-like domain"/>
    <property type="match status" value="1"/>
</dbReference>
<dbReference type="RefSeq" id="WP_152662318.1">
    <property type="nucleotide sequence ID" value="NZ_CP036422.1"/>
</dbReference>
<dbReference type="InterPro" id="IPR006665">
    <property type="entry name" value="OmpA-like"/>
</dbReference>
<evidence type="ECO:0000256" key="2">
    <source>
        <dbReference type="ARBA" id="ARBA00023136"/>
    </source>
</evidence>
<dbReference type="InterPro" id="IPR036737">
    <property type="entry name" value="OmpA-like_sf"/>
</dbReference>
<evidence type="ECO:0000256" key="1">
    <source>
        <dbReference type="ARBA" id="ARBA00004442"/>
    </source>
</evidence>
<keyword evidence="2 4" id="KW-0472">Membrane</keyword>
<evidence type="ECO:0000313" key="7">
    <source>
        <dbReference type="EMBL" id="QFU76212.1"/>
    </source>
</evidence>
<keyword evidence="3" id="KW-0998">Cell outer membrane</keyword>
<proteinExistence type="predicted"/>
<dbReference type="GO" id="GO:0009279">
    <property type="term" value="C:cell outer membrane"/>
    <property type="evidence" value="ECO:0007669"/>
    <property type="project" value="UniProtKB-SubCell"/>
</dbReference>
<dbReference type="Pfam" id="PF00691">
    <property type="entry name" value="OmpA"/>
    <property type="match status" value="1"/>
</dbReference>
<dbReference type="InterPro" id="IPR050330">
    <property type="entry name" value="Bact_OuterMem_StrucFunc"/>
</dbReference>
<name>A0A5P9NKF2_9GAMM</name>
<dbReference type="PANTHER" id="PTHR30329:SF21">
    <property type="entry name" value="LIPOPROTEIN YIAD-RELATED"/>
    <property type="match status" value="1"/>
</dbReference>
<dbReference type="PANTHER" id="PTHR30329">
    <property type="entry name" value="STATOR ELEMENT OF FLAGELLAR MOTOR COMPLEX"/>
    <property type="match status" value="1"/>
</dbReference>
<protein>
    <recommendedName>
        <fullName evidence="6">OmpA-like domain-containing protein</fullName>
    </recommendedName>
</protein>
<sequence>MNALKPLSIAACLAVVSACTTNPYTGEEQASKAATYGAAAALGCGLIGAIDSGKHARNAALGCGAIGAGVGAYMDVQEAKLREELQGTGVQVAREGDNIRLIMPGNITFETDSYNLKSSFYPVLNSVGQVLAKYHDTTIKVTGHTDNTGSRSYNQPLSERRAGAVADYLATTQVERNRMLVEGVAFDQPIADNATAQGRAANRRVELYILPKSR</sequence>
<dbReference type="OrthoDB" id="9782229at2"/>
<dbReference type="SUPFAM" id="SSF103088">
    <property type="entry name" value="OmpA-like"/>
    <property type="match status" value="1"/>
</dbReference>
<feature type="chain" id="PRO_5024884950" description="OmpA-like domain-containing protein" evidence="5">
    <location>
        <begin position="19"/>
        <end position="214"/>
    </location>
</feature>
<reference evidence="7 8" key="1">
    <citation type="submission" date="2019-02" db="EMBL/GenBank/DDBJ databases">
        <authorList>
            <person name="Li S.-H."/>
        </authorList>
    </citation>
    <scope>NUCLEOTIDE SEQUENCE [LARGE SCALE GENOMIC DNA]</scope>
    <source>
        <strain evidence="7 8">IMCC14385</strain>
    </source>
</reference>
<keyword evidence="8" id="KW-1185">Reference proteome</keyword>
<dbReference type="EMBL" id="CP036422">
    <property type="protein sequence ID" value="QFU76212.1"/>
    <property type="molecule type" value="Genomic_DNA"/>
</dbReference>
<evidence type="ECO:0000256" key="5">
    <source>
        <dbReference type="SAM" id="SignalP"/>
    </source>
</evidence>
<gene>
    <name evidence="7" type="ORF">EY643_11380</name>
</gene>
<evidence type="ECO:0000256" key="4">
    <source>
        <dbReference type="PROSITE-ProRule" id="PRU00473"/>
    </source>
</evidence>
<dbReference type="InterPro" id="IPR006664">
    <property type="entry name" value="OMP_bac"/>
</dbReference>
<dbReference type="PROSITE" id="PS51123">
    <property type="entry name" value="OMPA_2"/>
    <property type="match status" value="1"/>
</dbReference>
<dbReference type="AlphaFoldDB" id="A0A5P9NKF2"/>
<evidence type="ECO:0000259" key="6">
    <source>
        <dbReference type="PROSITE" id="PS51123"/>
    </source>
</evidence>
<keyword evidence="5" id="KW-0732">Signal</keyword>
<dbReference type="PRINTS" id="PR01021">
    <property type="entry name" value="OMPADOMAIN"/>
</dbReference>
<dbReference type="PROSITE" id="PS51257">
    <property type="entry name" value="PROKAR_LIPOPROTEIN"/>
    <property type="match status" value="1"/>
</dbReference>
<feature type="domain" description="OmpA-like" evidence="6">
    <location>
        <begin position="96"/>
        <end position="213"/>
    </location>
</feature>
<dbReference type="CDD" id="cd07185">
    <property type="entry name" value="OmpA_C-like"/>
    <property type="match status" value="1"/>
</dbReference>
<feature type="signal peptide" evidence="5">
    <location>
        <begin position="1"/>
        <end position="18"/>
    </location>
</feature>
<comment type="subcellular location">
    <subcellularLocation>
        <location evidence="1">Cell outer membrane</location>
    </subcellularLocation>
</comment>
<accession>A0A5P9NKF2</accession>
<dbReference type="Proteomes" id="UP000326287">
    <property type="component" value="Chromosome"/>
</dbReference>
<dbReference type="KEGG" id="halc:EY643_11380"/>
<evidence type="ECO:0000313" key="8">
    <source>
        <dbReference type="Proteomes" id="UP000326287"/>
    </source>
</evidence>
<organism evidence="7 8">
    <name type="scientific">Halioglobus maricola</name>
    <dbReference type="NCBI Taxonomy" id="2601894"/>
    <lineage>
        <taxon>Bacteria</taxon>
        <taxon>Pseudomonadati</taxon>
        <taxon>Pseudomonadota</taxon>
        <taxon>Gammaproteobacteria</taxon>
        <taxon>Cellvibrionales</taxon>
        <taxon>Halieaceae</taxon>
        <taxon>Halioglobus</taxon>
    </lineage>
</organism>
<evidence type="ECO:0000256" key="3">
    <source>
        <dbReference type="ARBA" id="ARBA00023237"/>
    </source>
</evidence>